<dbReference type="Proteomes" id="UP000035909">
    <property type="component" value="Unassembled WGS sequence"/>
</dbReference>
<dbReference type="Pfam" id="PF18321">
    <property type="entry name" value="3HCDH_RFF"/>
    <property type="match status" value="1"/>
</dbReference>
<dbReference type="PANTHER" id="PTHR48075:SF5">
    <property type="entry name" value="3-HYDROXYBUTYRYL-COA DEHYDROGENASE"/>
    <property type="match status" value="1"/>
</dbReference>
<dbReference type="OrthoDB" id="5389341at2"/>
<protein>
    <submittedName>
        <fullName evidence="6">3-hydroxybutyryl-CoA dehydrogenase</fullName>
    </submittedName>
</protein>
<dbReference type="RefSeq" id="WP_047884942.1">
    <property type="nucleotide sequence ID" value="NZ_CP071326.1"/>
</dbReference>
<feature type="domain" description="3-hydroxyacyl-CoA dehydrogenase C-terminal" evidence="3">
    <location>
        <begin position="441"/>
        <end position="521"/>
    </location>
</feature>
<evidence type="ECO:0000256" key="2">
    <source>
        <dbReference type="ARBA" id="ARBA00023027"/>
    </source>
</evidence>
<proteinExistence type="predicted"/>
<dbReference type="Pfam" id="PF02737">
    <property type="entry name" value="3HCDH_N"/>
    <property type="match status" value="1"/>
</dbReference>
<feature type="domain" description="3-hydroxyacyl-CoA dehydrogenase C-terminal" evidence="3">
    <location>
        <begin position="187"/>
        <end position="284"/>
    </location>
</feature>
<dbReference type="PROSITE" id="PS00067">
    <property type="entry name" value="3HCDH"/>
    <property type="match status" value="1"/>
</dbReference>
<organism evidence="6 7">
    <name type="scientific">Photobacterium ganghwense</name>
    <dbReference type="NCBI Taxonomy" id="320778"/>
    <lineage>
        <taxon>Bacteria</taxon>
        <taxon>Pseudomonadati</taxon>
        <taxon>Pseudomonadota</taxon>
        <taxon>Gammaproteobacteria</taxon>
        <taxon>Vibrionales</taxon>
        <taxon>Vibrionaceae</taxon>
        <taxon>Photobacterium</taxon>
    </lineage>
</organism>
<dbReference type="InterPro" id="IPR041040">
    <property type="entry name" value="3HCDH_RFF"/>
</dbReference>
<keyword evidence="2" id="KW-0520">NAD</keyword>
<evidence type="ECO:0000256" key="1">
    <source>
        <dbReference type="ARBA" id="ARBA00023002"/>
    </source>
</evidence>
<dbReference type="GO" id="GO:0006631">
    <property type="term" value="P:fatty acid metabolic process"/>
    <property type="evidence" value="ECO:0007669"/>
    <property type="project" value="InterPro"/>
</dbReference>
<dbReference type="Gene3D" id="3.30.750.190">
    <property type="match status" value="1"/>
</dbReference>
<dbReference type="EMBL" id="LDOU01000007">
    <property type="protein sequence ID" value="KLV09853.1"/>
    <property type="molecule type" value="Genomic_DNA"/>
</dbReference>
<dbReference type="InterPro" id="IPR006180">
    <property type="entry name" value="3-OHacyl-CoA_DH_CS"/>
</dbReference>
<dbReference type="GO" id="GO:0016616">
    <property type="term" value="F:oxidoreductase activity, acting on the CH-OH group of donors, NAD or NADP as acceptor"/>
    <property type="evidence" value="ECO:0007669"/>
    <property type="project" value="InterPro"/>
</dbReference>
<dbReference type="FunFam" id="3.40.50.720:FF:000009">
    <property type="entry name" value="Fatty oxidation complex, alpha subunit"/>
    <property type="match status" value="1"/>
</dbReference>
<dbReference type="AlphaFoldDB" id="A0A0J1HE02"/>
<dbReference type="SUPFAM" id="SSF48179">
    <property type="entry name" value="6-phosphogluconate dehydrogenase C-terminal domain-like"/>
    <property type="match status" value="2"/>
</dbReference>
<feature type="domain" description="3-hydroxybutyryl-CoA dehydrogenase reduced Rossmann-fold" evidence="5">
    <location>
        <begin position="372"/>
        <end position="440"/>
    </location>
</feature>
<dbReference type="STRING" id="320778.ABT57_09225"/>
<dbReference type="Pfam" id="PF00725">
    <property type="entry name" value="3HCDH"/>
    <property type="match status" value="2"/>
</dbReference>
<dbReference type="InterPro" id="IPR006176">
    <property type="entry name" value="3-OHacyl-CoA_DH_NAD-bd"/>
</dbReference>
<feature type="domain" description="3-hydroxyacyl-CoA dehydrogenase NAD binding" evidence="4">
    <location>
        <begin position="6"/>
        <end position="183"/>
    </location>
</feature>
<dbReference type="PATRIC" id="fig|320778.3.peg.2007"/>
<dbReference type="PANTHER" id="PTHR48075">
    <property type="entry name" value="3-HYDROXYACYL-COA DEHYDROGENASE FAMILY PROTEIN"/>
    <property type="match status" value="1"/>
</dbReference>
<reference evidence="6 7" key="1">
    <citation type="submission" date="2015-05" db="EMBL/GenBank/DDBJ databases">
        <title>Photobacterium galathea sp. nov.</title>
        <authorList>
            <person name="Machado H."/>
            <person name="Gram L."/>
        </authorList>
    </citation>
    <scope>NUCLEOTIDE SEQUENCE [LARGE SCALE GENOMIC DNA]</scope>
    <source>
        <strain evidence="6 7">DSM 22954</strain>
    </source>
</reference>
<evidence type="ECO:0000313" key="7">
    <source>
        <dbReference type="Proteomes" id="UP000035909"/>
    </source>
</evidence>
<evidence type="ECO:0000259" key="5">
    <source>
        <dbReference type="Pfam" id="PF18321"/>
    </source>
</evidence>
<accession>A0A0J1HE02</accession>
<dbReference type="GO" id="GO:0070403">
    <property type="term" value="F:NAD+ binding"/>
    <property type="evidence" value="ECO:0007669"/>
    <property type="project" value="InterPro"/>
</dbReference>
<gene>
    <name evidence="6" type="ORF">ABT57_09225</name>
</gene>
<evidence type="ECO:0000259" key="3">
    <source>
        <dbReference type="Pfam" id="PF00725"/>
    </source>
</evidence>
<dbReference type="NCBIfam" id="NF006124">
    <property type="entry name" value="PRK08268.1"/>
    <property type="match status" value="1"/>
</dbReference>
<comment type="caution">
    <text evidence="6">The sequence shown here is derived from an EMBL/GenBank/DDBJ whole genome shotgun (WGS) entry which is preliminary data.</text>
</comment>
<evidence type="ECO:0000259" key="4">
    <source>
        <dbReference type="Pfam" id="PF02737"/>
    </source>
</evidence>
<dbReference type="Gene3D" id="1.10.1040.50">
    <property type="match status" value="1"/>
</dbReference>
<dbReference type="InterPro" id="IPR036291">
    <property type="entry name" value="NAD(P)-bd_dom_sf"/>
</dbReference>
<dbReference type="InterPro" id="IPR006108">
    <property type="entry name" value="3HC_DH_C"/>
</dbReference>
<evidence type="ECO:0000313" key="6">
    <source>
        <dbReference type="EMBL" id="KLV09853.1"/>
    </source>
</evidence>
<dbReference type="SUPFAM" id="SSF51735">
    <property type="entry name" value="NAD(P)-binding Rossmann-fold domains"/>
    <property type="match status" value="1"/>
</dbReference>
<keyword evidence="1" id="KW-0560">Oxidoreductase</keyword>
<sequence>MAGIQHVAVIGAGAMGAGIAQVAAQAGFRVSLFDLAVSQAEQAVQRIADALDKRVARGKLSATERDGTVSRLHCVSQLAEIADADLVIEAIVENLAVKQSLFRDLAAICREDCLLASNTSSISITAIASAVNRPERVVGLHFFNPAPVMKLVEVIRGIATSAQTAQIALDWARQCGKQAVLARSTPGFIVNRIARPFYAEALRALEVQVAEPVQLDYLMRHAGGFNMGPFELMDLIGHDVNYAVTCSVFEACYQDRRYLPSLIQKELVDAGYLGRKTGKGFYDYAEDAPQPALNLLLPGAGACQSSLAARKLGQWLPADHGLLELVANQLTLEAKATNATDVTVATGSAQLAAVTFPAESGPACLEVNGVLLVPTRGESATMLAARFQQPVVTVDYCRDYRLSPVIALAPAAQNTQEQTRQAIVFFQALGKQVLLLKDYPGMVVWRTVAMLVNETLDLANKGGASLADIDTAMCFGVNYPQGPAAWGCQLGWSAICDTLDGLTAFYGEERYRPSPMLREFAMINKELV</sequence>
<dbReference type="Gene3D" id="3.40.50.720">
    <property type="entry name" value="NAD(P)-binding Rossmann-like Domain"/>
    <property type="match status" value="1"/>
</dbReference>
<dbReference type="InterPro" id="IPR008927">
    <property type="entry name" value="6-PGluconate_DH-like_C_sf"/>
</dbReference>
<name>A0A0J1HE02_9GAMM</name>
<keyword evidence="7" id="KW-1185">Reference proteome</keyword>